<feature type="signal peptide" evidence="1">
    <location>
        <begin position="1"/>
        <end position="19"/>
    </location>
</feature>
<keyword evidence="3" id="KW-1185">Reference proteome</keyword>
<proteinExistence type="predicted"/>
<feature type="chain" id="PRO_5046165845" description="Peptidoglycan binding-like domain-containing protein" evidence="1">
    <location>
        <begin position="20"/>
        <end position="125"/>
    </location>
</feature>
<gene>
    <name evidence="2" type="ORF">ACFSSB_07925</name>
</gene>
<protein>
    <recommendedName>
        <fullName evidence="4">Peptidoglycan binding-like domain-containing protein</fullName>
    </recommendedName>
</protein>
<reference evidence="3" key="1">
    <citation type="journal article" date="2019" name="Int. J. Syst. Evol. Microbiol.">
        <title>The Global Catalogue of Microorganisms (GCM) 10K type strain sequencing project: providing services to taxonomists for standard genome sequencing and annotation.</title>
        <authorList>
            <consortium name="The Broad Institute Genomics Platform"/>
            <consortium name="The Broad Institute Genome Sequencing Center for Infectious Disease"/>
            <person name="Wu L."/>
            <person name="Ma J."/>
        </authorList>
    </citation>
    <scope>NUCLEOTIDE SEQUENCE [LARGE SCALE GENOMIC DNA]</scope>
    <source>
        <strain evidence="3">KCTC 42808</strain>
    </source>
</reference>
<accession>A0ABW5JZS4</accession>
<dbReference type="EMBL" id="JBHULM010000011">
    <property type="protein sequence ID" value="MFD2542242.1"/>
    <property type="molecule type" value="Genomic_DNA"/>
</dbReference>
<sequence length="125" mass="14456">MKRSVLVFFIMLFMSAMHAQTLPALKEKNTGKNTAMFCHYVDENGKEHWVETVKNLSNKQISKIQKQLLFLDYTIVETGVLDVQTKRELALFNKENGLGNYPYVLPETQSVLKAKYKEKKKAVKK</sequence>
<dbReference type="RefSeq" id="WP_379902917.1">
    <property type="nucleotide sequence ID" value="NZ_JBHULM010000011.1"/>
</dbReference>
<name>A0ABW5JZS4_9FLAO</name>
<organism evidence="2 3">
    <name type="scientific">Lacinutrix gracilariae</name>
    <dbReference type="NCBI Taxonomy" id="1747198"/>
    <lineage>
        <taxon>Bacteria</taxon>
        <taxon>Pseudomonadati</taxon>
        <taxon>Bacteroidota</taxon>
        <taxon>Flavobacteriia</taxon>
        <taxon>Flavobacteriales</taxon>
        <taxon>Flavobacteriaceae</taxon>
        <taxon>Lacinutrix</taxon>
    </lineage>
</organism>
<evidence type="ECO:0000313" key="2">
    <source>
        <dbReference type="EMBL" id="MFD2542242.1"/>
    </source>
</evidence>
<evidence type="ECO:0000313" key="3">
    <source>
        <dbReference type="Proteomes" id="UP001597467"/>
    </source>
</evidence>
<dbReference type="Proteomes" id="UP001597467">
    <property type="component" value="Unassembled WGS sequence"/>
</dbReference>
<comment type="caution">
    <text evidence="2">The sequence shown here is derived from an EMBL/GenBank/DDBJ whole genome shotgun (WGS) entry which is preliminary data.</text>
</comment>
<evidence type="ECO:0000256" key="1">
    <source>
        <dbReference type="SAM" id="SignalP"/>
    </source>
</evidence>
<keyword evidence="1" id="KW-0732">Signal</keyword>
<evidence type="ECO:0008006" key="4">
    <source>
        <dbReference type="Google" id="ProtNLM"/>
    </source>
</evidence>